<evidence type="ECO:0000313" key="2">
    <source>
        <dbReference type="Proteomes" id="UP001239111"/>
    </source>
</evidence>
<organism evidence="1 2">
    <name type="scientific">Eretmocerus hayati</name>
    <dbReference type="NCBI Taxonomy" id="131215"/>
    <lineage>
        <taxon>Eukaryota</taxon>
        <taxon>Metazoa</taxon>
        <taxon>Ecdysozoa</taxon>
        <taxon>Arthropoda</taxon>
        <taxon>Hexapoda</taxon>
        <taxon>Insecta</taxon>
        <taxon>Pterygota</taxon>
        <taxon>Neoptera</taxon>
        <taxon>Endopterygota</taxon>
        <taxon>Hymenoptera</taxon>
        <taxon>Apocrita</taxon>
        <taxon>Proctotrupomorpha</taxon>
        <taxon>Chalcidoidea</taxon>
        <taxon>Aphelinidae</taxon>
        <taxon>Aphelininae</taxon>
        <taxon>Eretmocerus</taxon>
    </lineage>
</organism>
<dbReference type="Proteomes" id="UP001239111">
    <property type="component" value="Chromosome 4"/>
</dbReference>
<feature type="non-terminal residue" evidence="1">
    <location>
        <position position="1"/>
    </location>
</feature>
<reference evidence="1" key="1">
    <citation type="submission" date="2023-04" db="EMBL/GenBank/DDBJ databases">
        <title>A chromosome-level genome assembly of the parasitoid wasp Eretmocerus hayati.</title>
        <authorList>
            <person name="Zhong Y."/>
            <person name="Liu S."/>
            <person name="Liu Y."/>
        </authorList>
    </citation>
    <scope>NUCLEOTIDE SEQUENCE</scope>
    <source>
        <strain evidence="1">ZJU_SS_LIU_2023</strain>
    </source>
</reference>
<gene>
    <name evidence="1" type="ORF">QAD02_008775</name>
</gene>
<proteinExistence type="predicted"/>
<evidence type="ECO:0000313" key="1">
    <source>
        <dbReference type="EMBL" id="KAJ8667113.1"/>
    </source>
</evidence>
<accession>A0ACC2N8P8</accession>
<name>A0ACC2N8P8_9HYME</name>
<protein>
    <submittedName>
        <fullName evidence="1">Uncharacterized protein</fullName>
    </submittedName>
</protein>
<comment type="caution">
    <text evidence="1">The sequence shown here is derived from an EMBL/GenBank/DDBJ whole genome shotgun (WGS) entry which is preliminary data.</text>
</comment>
<keyword evidence="2" id="KW-1185">Reference proteome</keyword>
<dbReference type="EMBL" id="CM056744">
    <property type="protein sequence ID" value="KAJ8667113.1"/>
    <property type="molecule type" value="Genomic_DNA"/>
</dbReference>
<sequence>TSDLLRLTTAAHFIPRPTPEPLSTSAGKEDEVTSSEEAAAAANDRLQLKKVTDNHVPSRLVAPLIGSSISDSQAVNFSLLPAENIYEFAAKLLFLAVKWPKSISSFLQLSYRDQAILLEESWCELFVLTAAQWNFPVEESQLVPASLAPDRRQILTDEARRLRELLTRCAILRIDHSEYACLKAIVLFKGECRGLCESARVSALQEQTVSVLAERGASRLGQLLLLLAPARSLCRSSLHELLLSPSATGPTSGVDMSLSVERLLDDVLCGSGVGSANNTCNSAAARLSHHHNQHQRQQHLD</sequence>